<evidence type="ECO:0000259" key="1">
    <source>
        <dbReference type="Pfam" id="PF03275"/>
    </source>
</evidence>
<dbReference type="STRING" id="525263.HMPREF0298_0079"/>
<dbReference type="EMBL" id="ACHJ01000012">
    <property type="protein sequence ID" value="EEI18125.1"/>
    <property type="molecule type" value="Genomic_DNA"/>
</dbReference>
<name>C0XNQ9_CORLD</name>
<evidence type="ECO:0000313" key="2">
    <source>
        <dbReference type="EMBL" id="EEI18125.1"/>
    </source>
</evidence>
<feature type="domain" description="UDP-galactopyranose mutase C-terminal" evidence="1">
    <location>
        <begin position="2"/>
        <end position="30"/>
    </location>
</feature>
<gene>
    <name evidence="2" type="ORF">HMPREF0298_0079</name>
</gene>
<dbReference type="Gene3D" id="3.40.50.720">
    <property type="entry name" value="NAD(P)-binding Rossmann-like Domain"/>
    <property type="match status" value="1"/>
</dbReference>
<dbReference type="HOGENOM" id="CLU_3400470_0_0_11"/>
<accession>C0XNQ9</accession>
<sequence length="31" mass="3803">MRYTFNNRYFNDTWEGLPVEGYAAWLEKMAE</sequence>
<dbReference type="eggNOG" id="COG0562">
    <property type="taxonomic scope" value="Bacteria"/>
</dbReference>
<dbReference type="AlphaFoldDB" id="C0XNQ9"/>
<reference evidence="2" key="1">
    <citation type="submission" date="2009-01" db="EMBL/GenBank/DDBJ databases">
        <authorList>
            <person name="Qin X."/>
            <person name="Bachman B."/>
            <person name="Battles P."/>
            <person name="Bell A."/>
            <person name="Bess C."/>
            <person name="Bickham C."/>
            <person name="Chaboub L."/>
            <person name="Chen D."/>
            <person name="Coyle M."/>
            <person name="Deiros D.R."/>
            <person name="Dinh H."/>
            <person name="Forbes L."/>
            <person name="Fowler G."/>
            <person name="Francisco L."/>
            <person name="Fu Q."/>
            <person name="Gubbala S."/>
            <person name="Hale W."/>
            <person name="Han Y."/>
            <person name="Hemphill L."/>
            <person name="Highlander S.K."/>
            <person name="Hirani K."/>
            <person name="Hogues M."/>
            <person name="Jackson L."/>
            <person name="Jakkamsetti A."/>
            <person name="Javaid M."/>
            <person name="Jiang H."/>
            <person name="Korchina V."/>
            <person name="Kovar C."/>
            <person name="Lara F."/>
            <person name="Lee S."/>
            <person name="Mata R."/>
            <person name="Mathew T."/>
            <person name="Moen C."/>
            <person name="Morales K."/>
            <person name="Munidasa M."/>
            <person name="Nazareth L."/>
            <person name="Ngo R."/>
            <person name="Nguyen L."/>
            <person name="Okwuonu G."/>
            <person name="Ongeri F."/>
            <person name="Patil S."/>
            <person name="Petrosino J."/>
            <person name="Pham C."/>
            <person name="Pham P."/>
            <person name="Pu L.-L."/>
            <person name="Puazo M."/>
            <person name="Raj R."/>
            <person name="Reid J."/>
            <person name="Rouhana J."/>
            <person name="Saada N."/>
            <person name="Shang Y."/>
            <person name="Simmons D."/>
            <person name="Thornton R."/>
            <person name="Warren J."/>
            <person name="Weissenberger G."/>
            <person name="Zhang J."/>
            <person name="Zhang L."/>
            <person name="Zhou C."/>
            <person name="Zhu D."/>
            <person name="Muzny D."/>
            <person name="Worley K."/>
            <person name="Gibbs R."/>
        </authorList>
    </citation>
    <scope>NUCLEOTIDE SEQUENCE [LARGE SCALE GENOMIC DNA]</scope>
    <source>
        <strain evidence="2">DSM 44291</strain>
    </source>
</reference>
<organism evidence="2 3">
    <name type="scientific">Corynebacterium lipophiloflavum (strain ATCC 700352 / DSM 44291 / CCUG 37336 / JCM 10383 / DMMZ 1944)</name>
    <dbReference type="NCBI Taxonomy" id="525263"/>
    <lineage>
        <taxon>Bacteria</taxon>
        <taxon>Bacillati</taxon>
        <taxon>Actinomycetota</taxon>
        <taxon>Actinomycetes</taxon>
        <taxon>Mycobacteriales</taxon>
        <taxon>Corynebacteriaceae</taxon>
        <taxon>Corynebacterium</taxon>
    </lineage>
</organism>
<dbReference type="Proteomes" id="UP000006196">
    <property type="component" value="Unassembled WGS sequence"/>
</dbReference>
<dbReference type="Pfam" id="PF03275">
    <property type="entry name" value="GLF"/>
    <property type="match status" value="1"/>
</dbReference>
<comment type="caution">
    <text evidence="2">The sequence shown here is derived from an EMBL/GenBank/DDBJ whole genome shotgun (WGS) entry which is preliminary data.</text>
</comment>
<dbReference type="GO" id="GO:0008767">
    <property type="term" value="F:UDP-galactopyranose mutase activity"/>
    <property type="evidence" value="ECO:0007669"/>
    <property type="project" value="InterPro"/>
</dbReference>
<proteinExistence type="predicted"/>
<evidence type="ECO:0000313" key="3">
    <source>
        <dbReference type="Proteomes" id="UP000006196"/>
    </source>
</evidence>
<dbReference type="InterPro" id="IPR015899">
    <property type="entry name" value="UDP-GalPyranose_mutase_C"/>
</dbReference>
<feature type="non-terminal residue" evidence="2">
    <location>
        <position position="31"/>
    </location>
</feature>
<protein>
    <recommendedName>
        <fullName evidence="1">UDP-galactopyranose mutase C-terminal domain-containing protein</fullName>
    </recommendedName>
</protein>
<keyword evidence="3" id="KW-1185">Reference proteome</keyword>